<dbReference type="Proteomes" id="UP000785679">
    <property type="component" value="Unassembled WGS sequence"/>
</dbReference>
<evidence type="ECO:0000256" key="1">
    <source>
        <dbReference type="SAM" id="SignalP"/>
    </source>
</evidence>
<dbReference type="EMBL" id="RRYP01002155">
    <property type="protein sequence ID" value="TNV85097.1"/>
    <property type="molecule type" value="Genomic_DNA"/>
</dbReference>
<feature type="signal peptide" evidence="1">
    <location>
        <begin position="1"/>
        <end position="25"/>
    </location>
</feature>
<evidence type="ECO:0000313" key="3">
    <source>
        <dbReference type="Proteomes" id="UP000785679"/>
    </source>
</evidence>
<comment type="caution">
    <text evidence="2">The sequence shown here is derived from an EMBL/GenBank/DDBJ whole genome shotgun (WGS) entry which is preliminary data.</text>
</comment>
<feature type="chain" id="PRO_5035184795" evidence="1">
    <location>
        <begin position="26"/>
        <end position="142"/>
    </location>
</feature>
<accession>A0A8J8T7A7</accession>
<sequence length="142" mass="15960">MIFLADINPLVTIVGLILRINLIKALQHCCCSSIRGQGYLGLASSWLINTIQISQPKISNQCLMSPKSESIGVWREPFRRVQCSSKRLALSVRRSAANFSRTNIAYESDQSRPPFVRMVTQPLPHQHALQKIVPLADHLILK</sequence>
<gene>
    <name evidence="2" type="ORF">FGO68_gene15182</name>
</gene>
<protein>
    <submittedName>
        <fullName evidence="2">Uncharacterized protein</fullName>
    </submittedName>
</protein>
<evidence type="ECO:0000313" key="2">
    <source>
        <dbReference type="EMBL" id="TNV85097.1"/>
    </source>
</evidence>
<dbReference type="AlphaFoldDB" id="A0A8J8T7A7"/>
<keyword evidence="1" id="KW-0732">Signal</keyword>
<reference evidence="2" key="1">
    <citation type="submission" date="2019-06" db="EMBL/GenBank/DDBJ databases">
        <authorList>
            <person name="Zheng W."/>
        </authorList>
    </citation>
    <scope>NUCLEOTIDE SEQUENCE</scope>
    <source>
        <strain evidence="2">QDHG01</strain>
    </source>
</reference>
<keyword evidence="3" id="KW-1185">Reference proteome</keyword>
<organism evidence="2 3">
    <name type="scientific">Halteria grandinella</name>
    <dbReference type="NCBI Taxonomy" id="5974"/>
    <lineage>
        <taxon>Eukaryota</taxon>
        <taxon>Sar</taxon>
        <taxon>Alveolata</taxon>
        <taxon>Ciliophora</taxon>
        <taxon>Intramacronucleata</taxon>
        <taxon>Spirotrichea</taxon>
        <taxon>Stichotrichia</taxon>
        <taxon>Sporadotrichida</taxon>
        <taxon>Halteriidae</taxon>
        <taxon>Halteria</taxon>
    </lineage>
</organism>
<name>A0A8J8T7A7_HALGN</name>
<proteinExistence type="predicted"/>